<keyword evidence="4" id="KW-0653">Protein transport</keyword>
<accession>A0ABD4QA20</accession>
<feature type="domain" description="SecDF P1 head subdomain" evidence="9">
    <location>
        <begin position="1"/>
        <end position="46"/>
    </location>
</feature>
<name>A0ABD4QA20_MYCTX</name>
<evidence type="ECO:0000313" key="11">
    <source>
        <dbReference type="Proteomes" id="UP000671119"/>
    </source>
</evidence>
<feature type="non-terminal residue" evidence="10">
    <location>
        <position position="1"/>
    </location>
</feature>
<organism evidence="10 11">
    <name type="scientific">Mycobacterium tuberculosis</name>
    <dbReference type="NCBI Taxonomy" id="1773"/>
    <lineage>
        <taxon>Bacteria</taxon>
        <taxon>Bacillati</taxon>
        <taxon>Actinomycetota</taxon>
        <taxon>Actinomycetes</taxon>
        <taxon>Mycobacteriales</taxon>
        <taxon>Mycobacteriaceae</taxon>
        <taxon>Mycobacterium</taxon>
        <taxon>Mycobacterium tuberculosis complex</taxon>
    </lineage>
</organism>
<evidence type="ECO:0000256" key="7">
    <source>
        <dbReference type="ARBA" id="ARBA00023136"/>
    </source>
</evidence>
<evidence type="ECO:0000256" key="5">
    <source>
        <dbReference type="ARBA" id="ARBA00022989"/>
    </source>
</evidence>
<keyword evidence="5 8" id="KW-1133">Transmembrane helix</keyword>
<feature type="transmembrane region" description="Helical" evidence="8">
    <location>
        <begin position="70"/>
        <end position="87"/>
    </location>
</feature>
<evidence type="ECO:0000256" key="4">
    <source>
        <dbReference type="ARBA" id="ARBA00022927"/>
    </source>
</evidence>
<evidence type="ECO:0000256" key="8">
    <source>
        <dbReference type="SAM" id="Phobius"/>
    </source>
</evidence>
<dbReference type="Gene3D" id="3.30.1360.200">
    <property type="match status" value="1"/>
</dbReference>
<keyword evidence="7 8" id="KW-0472">Membrane</keyword>
<dbReference type="AlphaFoldDB" id="A0ABD4QA20"/>
<feature type="non-terminal residue" evidence="10">
    <location>
        <position position="88"/>
    </location>
</feature>
<sequence length="88" mass="8707">VLDDQVLSAPVISEAIPGDTGQITGNFDLSGASNLAIVMRAGALPAPVTVIEERSVGTDLGAAAVSAGKIAALIGAGLVILFMLLTYG</sequence>
<dbReference type="PANTHER" id="PTHR30081:SF1">
    <property type="entry name" value="PROTEIN TRANSLOCASE SUBUNIT SECD"/>
    <property type="match status" value="1"/>
</dbReference>
<evidence type="ECO:0000313" key="10">
    <source>
        <dbReference type="EMBL" id="MBP0685581.1"/>
    </source>
</evidence>
<keyword evidence="6" id="KW-0811">Translocation</keyword>
<keyword evidence="1" id="KW-0813">Transport</keyword>
<evidence type="ECO:0000256" key="2">
    <source>
        <dbReference type="ARBA" id="ARBA00022475"/>
    </source>
</evidence>
<protein>
    <submittedName>
        <fullName evidence="10">Protein translocase subunit SecD</fullName>
    </submittedName>
</protein>
<comment type="caution">
    <text evidence="10">The sequence shown here is derived from an EMBL/GenBank/DDBJ whole genome shotgun (WGS) entry which is preliminary data.</text>
</comment>
<reference evidence="10 11" key="1">
    <citation type="submission" date="2021-03" db="EMBL/GenBank/DDBJ databases">
        <title>Whole Genome Sequencing of Mycobacterium tuberculosis clinical isolates from Arunachal Pradesh, India.</title>
        <authorList>
            <person name="Singh S."/>
            <person name="Mudliar S.R."/>
            <person name="Kulsum U."/>
            <person name="Rufai S.B."/>
            <person name="Singh P.K."/>
            <person name="Umpo M."/>
            <person name="Nyori M."/>
        </authorList>
    </citation>
    <scope>NUCLEOTIDE SEQUENCE [LARGE SCALE GENOMIC DNA]</scope>
    <source>
        <strain evidence="10 11">OMICS/BPL/0142/20/SP</strain>
    </source>
</reference>
<keyword evidence="2" id="KW-1003">Cell membrane</keyword>
<dbReference type="EMBL" id="JAGIZI010000287">
    <property type="protein sequence ID" value="MBP0685581.1"/>
    <property type="molecule type" value="Genomic_DNA"/>
</dbReference>
<dbReference type="GO" id="GO:0015031">
    <property type="term" value="P:protein transport"/>
    <property type="evidence" value="ECO:0007669"/>
    <property type="project" value="UniProtKB-KW"/>
</dbReference>
<evidence type="ECO:0000259" key="9">
    <source>
        <dbReference type="Pfam" id="PF22599"/>
    </source>
</evidence>
<dbReference type="Proteomes" id="UP000671119">
    <property type="component" value="Unassembled WGS sequence"/>
</dbReference>
<keyword evidence="3 8" id="KW-0812">Transmembrane</keyword>
<evidence type="ECO:0000256" key="6">
    <source>
        <dbReference type="ARBA" id="ARBA00023010"/>
    </source>
</evidence>
<dbReference type="Pfam" id="PF22599">
    <property type="entry name" value="SecDF_P1_head"/>
    <property type="match status" value="1"/>
</dbReference>
<dbReference type="InterPro" id="IPR022813">
    <property type="entry name" value="SecD/SecF_arch_bac"/>
</dbReference>
<evidence type="ECO:0000256" key="3">
    <source>
        <dbReference type="ARBA" id="ARBA00022692"/>
    </source>
</evidence>
<evidence type="ECO:0000256" key="1">
    <source>
        <dbReference type="ARBA" id="ARBA00022448"/>
    </source>
</evidence>
<dbReference type="PANTHER" id="PTHR30081">
    <property type="entry name" value="PROTEIN-EXPORT MEMBRANE PROTEIN SEC"/>
    <property type="match status" value="1"/>
</dbReference>
<dbReference type="InterPro" id="IPR054384">
    <property type="entry name" value="SecDF_P1_head"/>
</dbReference>
<proteinExistence type="predicted"/>
<gene>
    <name evidence="10" type="ORF">J8J21_21290</name>
</gene>